<evidence type="ECO:0000256" key="6">
    <source>
        <dbReference type="ARBA" id="ARBA00023288"/>
    </source>
</evidence>
<dbReference type="Gene3D" id="1.25.10.10">
    <property type="entry name" value="Leucine-rich Repeat Variant"/>
    <property type="match status" value="4"/>
</dbReference>
<accession>K3WB42</accession>
<evidence type="ECO:0000313" key="9">
    <source>
        <dbReference type="EnsemblProtists" id="PYU1_T002183"/>
    </source>
</evidence>
<dbReference type="InterPro" id="IPR016024">
    <property type="entry name" value="ARM-type_fold"/>
</dbReference>
<dbReference type="eggNOG" id="ENOG502SHMQ">
    <property type="taxonomic scope" value="Eukaryota"/>
</dbReference>
<dbReference type="InParanoid" id="K3WB42"/>
<evidence type="ECO:0000313" key="10">
    <source>
        <dbReference type="Proteomes" id="UP000019132"/>
    </source>
</evidence>
<keyword evidence="10" id="KW-1185">Reference proteome</keyword>
<dbReference type="VEuPathDB" id="FungiDB:PYU1_G002181"/>
<keyword evidence="6" id="KW-0449">Lipoprotein</keyword>
<comment type="similarity">
    <text evidence="2">Belongs to the beta-catenin family.</text>
</comment>
<dbReference type="EnsemblProtists" id="PYU1_T002183">
    <property type="protein sequence ID" value="PYU1_T002183"/>
    <property type="gene ID" value="PYU1_G002181"/>
</dbReference>
<evidence type="ECO:0000256" key="1">
    <source>
        <dbReference type="ARBA" id="ARBA00004592"/>
    </source>
</evidence>
<keyword evidence="5" id="KW-0472">Membrane</keyword>
<comment type="subcellular location">
    <subcellularLocation>
        <location evidence="1">Vacuole membrane</location>
        <topology evidence="1">Lipid-anchor</topology>
    </subcellularLocation>
</comment>
<dbReference type="HOGENOM" id="CLU_002315_0_0_1"/>
<evidence type="ECO:0000256" key="8">
    <source>
        <dbReference type="SAM" id="MobiDB-lite"/>
    </source>
</evidence>
<dbReference type="GO" id="GO:0043495">
    <property type="term" value="F:protein-membrane adaptor activity"/>
    <property type="evidence" value="ECO:0007669"/>
    <property type="project" value="InterPro"/>
</dbReference>
<evidence type="ECO:0000256" key="4">
    <source>
        <dbReference type="ARBA" id="ARBA00022737"/>
    </source>
</evidence>
<organism evidence="9 10">
    <name type="scientific">Globisporangium ultimum (strain ATCC 200006 / CBS 805.95 / DAOM BR144)</name>
    <name type="common">Pythium ultimum</name>
    <dbReference type="NCBI Taxonomy" id="431595"/>
    <lineage>
        <taxon>Eukaryota</taxon>
        <taxon>Sar</taxon>
        <taxon>Stramenopiles</taxon>
        <taxon>Oomycota</taxon>
        <taxon>Peronosporomycetes</taxon>
        <taxon>Pythiales</taxon>
        <taxon>Pythiaceae</taxon>
        <taxon>Globisporangium</taxon>
    </lineage>
</organism>
<evidence type="ECO:0000256" key="5">
    <source>
        <dbReference type="ARBA" id="ARBA00023136"/>
    </source>
</evidence>
<dbReference type="InterPro" id="IPR045156">
    <property type="entry name" value="Vac8"/>
</dbReference>
<dbReference type="GO" id="GO:0071562">
    <property type="term" value="P:nucleus-vacuole junction assembly"/>
    <property type="evidence" value="ECO:0007669"/>
    <property type="project" value="InterPro"/>
</dbReference>
<dbReference type="GO" id="GO:0005774">
    <property type="term" value="C:vacuolar membrane"/>
    <property type="evidence" value="ECO:0007669"/>
    <property type="project" value="UniProtKB-SubCell"/>
</dbReference>
<reference evidence="10" key="1">
    <citation type="journal article" date="2010" name="Genome Biol.">
        <title>Genome sequence of the necrotrophic plant pathogen Pythium ultimum reveals original pathogenicity mechanisms and effector repertoire.</title>
        <authorList>
            <person name="Levesque C.A."/>
            <person name="Brouwer H."/>
            <person name="Cano L."/>
            <person name="Hamilton J.P."/>
            <person name="Holt C."/>
            <person name="Huitema E."/>
            <person name="Raffaele S."/>
            <person name="Robideau G.P."/>
            <person name="Thines M."/>
            <person name="Win J."/>
            <person name="Zerillo M.M."/>
            <person name="Beakes G.W."/>
            <person name="Boore J.L."/>
            <person name="Busam D."/>
            <person name="Dumas B."/>
            <person name="Ferriera S."/>
            <person name="Fuerstenberg S.I."/>
            <person name="Gachon C.M."/>
            <person name="Gaulin E."/>
            <person name="Govers F."/>
            <person name="Grenville-Briggs L."/>
            <person name="Horner N."/>
            <person name="Hostetler J."/>
            <person name="Jiang R.H."/>
            <person name="Johnson J."/>
            <person name="Krajaejun T."/>
            <person name="Lin H."/>
            <person name="Meijer H.J."/>
            <person name="Moore B."/>
            <person name="Morris P."/>
            <person name="Phuntmart V."/>
            <person name="Puiu D."/>
            <person name="Shetty J."/>
            <person name="Stajich J.E."/>
            <person name="Tripathy S."/>
            <person name="Wawra S."/>
            <person name="van West P."/>
            <person name="Whitty B.R."/>
            <person name="Coutinho P.M."/>
            <person name="Henrissat B."/>
            <person name="Martin F."/>
            <person name="Thomas P.D."/>
            <person name="Tyler B.M."/>
            <person name="De Vries R.P."/>
            <person name="Kamoun S."/>
            <person name="Yandell M."/>
            <person name="Tisserat N."/>
            <person name="Buell C.R."/>
        </authorList>
    </citation>
    <scope>NUCLEOTIDE SEQUENCE</scope>
    <source>
        <strain evidence="10">DAOM:BR144</strain>
    </source>
</reference>
<dbReference type="SMART" id="SM00185">
    <property type="entry name" value="ARM"/>
    <property type="match status" value="5"/>
</dbReference>
<dbReference type="AlphaFoldDB" id="K3WB42"/>
<evidence type="ECO:0000256" key="3">
    <source>
        <dbReference type="ARBA" id="ARBA00022554"/>
    </source>
</evidence>
<proteinExistence type="inferred from homology"/>
<dbReference type="InterPro" id="IPR011989">
    <property type="entry name" value="ARM-like"/>
</dbReference>
<keyword evidence="4" id="KW-0677">Repeat</keyword>
<dbReference type="SUPFAM" id="SSF48371">
    <property type="entry name" value="ARM repeat"/>
    <property type="match status" value="3"/>
</dbReference>
<protein>
    <recommendedName>
        <fullName evidence="7">Vacuolar protein 8</fullName>
    </recommendedName>
</protein>
<evidence type="ECO:0000256" key="2">
    <source>
        <dbReference type="ARBA" id="ARBA00005462"/>
    </source>
</evidence>
<dbReference type="PANTHER" id="PTHR47249">
    <property type="entry name" value="VACUOLAR PROTEIN 8"/>
    <property type="match status" value="1"/>
</dbReference>
<feature type="region of interest" description="Disordered" evidence="8">
    <location>
        <begin position="1047"/>
        <end position="1068"/>
    </location>
</feature>
<dbReference type="InterPro" id="IPR000225">
    <property type="entry name" value="Armadillo"/>
</dbReference>
<dbReference type="PANTHER" id="PTHR47249:SF1">
    <property type="entry name" value="VACUOLAR PROTEIN 8"/>
    <property type="match status" value="1"/>
</dbReference>
<evidence type="ECO:0000256" key="7">
    <source>
        <dbReference type="ARBA" id="ARBA00026209"/>
    </source>
</evidence>
<reference evidence="10" key="2">
    <citation type="submission" date="2010-04" db="EMBL/GenBank/DDBJ databases">
        <authorList>
            <person name="Buell R."/>
            <person name="Hamilton J."/>
            <person name="Hostetler J."/>
        </authorList>
    </citation>
    <scope>NUCLEOTIDE SEQUENCE [LARGE SCALE GENOMIC DNA]</scope>
    <source>
        <strain evidence="10">DAOM:BR144</strain>
    </source>
</reference>
<sequence>MNQIKLVESSDAIHMLRAFLSARNLDGIRQNALVSFWHLSDNPPCRRAIMRFDCVRVLVQELRNLQDNEHIKCALLTLINLSAESLAREYMGTARALDALVELSKRVAATQATDEIQTLVYQLIAVILSDPSNIHTVSGPFFRFLLSFEHSTASMSAKTSCFVLFSLTCVLSWSEHEERTSVVTRSKDDSEAALSSAATLGAHDSGGRLRGSRSLEELLDEPEHLQLIYQHVEYSGFETGTSELYLQVLLLYNLSFRYNKVDVAKLGLTRILDLGNSSCDKRILSLLCGLFFSLCQEYTVHLVLADGNALALLEKFARLCEDDTKSMCLEVVCIIFDGRTLPQDELVRLAVKIFPVLAEICATGGPAIRAGCSACFARFAMIDECRVPMMQCGLIASLAILASEDDAQTLRLCVHAYSYLARSASVCSKLIHSGIIKSLTYLAAAPEEAVRRSCAMTLCNISTSEDNIDALVKYGALRALLVISCVKSNDPETRRICMNAVMNLLRHEANIAQLCQDGLLWAFGLFTSSMEPKDYEVLSDAFCALAFYPMTRKGILKIPILSSMFQVLQDASASLATKVKLLKGISNVLCDVSSASLLMNAGILPHLLHVLEVENHDVDIQSLIAHLLVALFQHSPSFEAEFAKPSTIHAVVEIMRCEREDCSKSCAALLLQLSLHSQTRRALVQADSFFRNLPSLFLQTTKDSQTHLMRCIYNLSCDQELLPALAPNTDMLPYIAMTVRNHGYAIEISRLSAGILRNLSCESACHKGIMAETSMALLRDLYDVDDGGSGDHECIKVEIGICACNLFLGKSNTNFLLSMSILPLVLWLSTHVAVGNRALCSAVLRKLAIAPGNTQTLLDGGAISHLIVLLQQCSSLYVKKNCIAIFCLMCQKPGVPSILGSFGILSSVLELLDDSQGITNNTADPLFQTMCIDLLAKLAEFAHTDDPREVKISAILYKFMDSDESPCSASSGTWHSDRSFLSRDVEGQLPAPTLSSAQRFSSSHVRTLRHALYPIQSRGYSVEFNLVASHIDTHTIEPLIPDLWTLSETPSSATDQQNQKTGCSTSAKTSLQRQPLVSVAFVPLAMYVKNRTPFAPTVALSTSSSSVTSNNKMVAAATNSDVPSTPSKKVLPLVRGWSAQDKKVPVLDVL</sequence>
<keyword evidence="3" id="KW-0926">Vacuole</keyword>
<dbReference type="Proteomes" id="UP000019132">
    <property type="component" value="Unassembled WGS sequence"/>
</dbReference>
<name>K3WB42_GLOUD</name>
<reference evidence="9" key="3">
    <citation type="submission" date="2014-11" db="UniProtKB">
        <authorList>
            <consortium name="EnsemblProtists"/>
        </authorList>
    </citation>
    <scope>IDENTIFICATION</scope>
    <source>
        <strain evidence="9">DAOM BR144</strain>
    </source>
</reference>